<organism evidence="3 4">
    <name type="scientific">Splendidivirga corallicola</name>
    <dbReference type="NCBI Taxonomy" id="3051826"/>
    <lineage>
        <taxon>Bacteria</taxon>
        <taxon>Pseudomonadati</taxon>
        <taxon>Bacteroidota</taxon>
        <taxon>Cytophagia</taxon>
        <taxon>Cytophagales</taxon>
        <taxon>Splendidivirgaceae</taxon>
        <taxon>Splendidivirga</taxon>
    </lineage>
</organism>
<protein>
    <submittedName>
        <fullName evidence="3">DUF4091 domain-containing protein</fullName>
    </submittedName>
</protein>
<name>A0ABT8KPP7_9BACT</name>
<dbReference type="Pfam" id="PF13320">
    <property type="entry name" value="GH123_cat"/>
    <property type="match status" value="1"/>
</dbReference>
<gene>
    <name evidence="3" type="ORF">QQ008_12335</name>
</gene>
<feature type="domain" description="Glycoside hydrolase 123 N-terminal" evidence="2">
    <location>
        <begin position="65"/>
        <end position="203"/>
    </location>
</feature>
<dbReference type="SUPFAM" id="SSF51445">
    <property type="entry name" value="(Trans)glycosidases"/>
    <property type="match status" value="1"/>
</dbReference>
<comment type="caution">
    <text evidence="3">The sequence shown here is derived from an EMBL/GenBank/DDBJ whole genome shotgun (WGS) entry which is preliminary data.</text>
</comment>
<keyword evidence="4" id="KW-1185">Reference proteome</keyword>
<accession>A0ABT8KPP7</accession>
<feature type="domain" description="Glycoside hydrolase 123 catalytic" evidence="1">
    <location>
        <begin position="236"/>
        <end position="546"/>
    </location>
</feature>
<dbReference type="InterPro" id="IPR017853">
    <property type="entry name" value="GH"/>
</dbReference>
<dbReference type="InterPro" id="IPR053850">
    <property type="entry name" value="Glyco_hydro_123_N_2"/>
</dbReference>
<reference evidence="3" key="1">
    <citation type="submission" date="2023-06" db="EMBL/GenBank/DDBJ databases">
        <title>Genomic of Parafulvivirga corallium.</title>
        <authorList>
            <person name="Wang G."/>
        </authorList>
    </citation>
    <scope>NUCLEOTIDE SEQUENCE</scope>
    <source>
        <strain evidence="3">BMA10</strain>
    </source>
</reference>
<dbReference type="RefSeq" id="WP_346752189.1">
    <property type="nucleotide sequence ID" value="NZ_JAUJEA010000004.1"/>
</dbReference>
<dbReference type="EMBL" id="JAUJEA010000004">
    <property type="protein sequence ID" value="MDN5202163.1"/>
    <property type="molecule type" value="Genomic_DNA"/>
</dbReference>
<evidence type="ECO:0000313" key="3">
    <source>
        <dbReference type="EMBL" id="MDN5202163.1"/>
    </source>
</evidence>
<dbReference type="InterPro" id="IPR025150">
    <property type="entry name" value="GH123_cat"/>
</dbReference>
<dbReference type="PROSITE" id="PS51257">
    <property type="entry name" value="PROKAR_LIPOPROTEIN"/>
    <property type="match status" value="1"/>
</dbReference>
<sequence length="601" mass="68899">MRIFTIIIALLFVTLASCDNKQRNTELNQETENNFQYIRYEEPADPSEVKETAWNDISEGLTGSFASIDKRYDRSVPPKVQMANQWKAYAWKGERIHKQLLLWSASDLGDISFEWGKFSDKDGNDLPVENLKARFVRYLLTDEFAEGCGHRKPQDFAVSLVADAIDEVSEFSYEPKTTRPVWITIDIPDNIPGGKYEGKLVVKTTGGDQLDFLIELTVGNLVLPGASEWSYHLDLWQNPYAVARFHNVEPWSQEHFDYLRPLVEMLANAGQKVITTSITERPWNGQTEDPFGSMIKWTKKKEGDWEFDYAIFDKWVAFAQSCGIKKLINCYSMIPWGNKFIYFNEQKGTYDSLVAEPGTQAYKEHWTPFLKDFAEHLKTKQWFSMTSIAMDERPVEMMEAAIKLVRDVVPDMKVSLAGNYHTEIEADLFDMCVASGQSVPAEVLTKRAAEGKNTTYYTCCVEAYPNNFTFSPPAESTWQGWYAAANGYDGYLRWAYNSWVKNPLTDSRFRSWPAGDTYLVYPEARTSIRFERMREGIQDFEKIKVLKKRLEQLDTEEAKKALSDLETLLNKFQISALADVSAEGMVTEGQDMVNGISKELF</sequence>
<evidence type="ECO:0000313" key="4">
    <source>
        <dbReference type="Proteomes" id="UP001172082"/>
    </source>
</evidence>
<dbReference type="Pfam" id="PF22680">
    <property type="entry name" value="Glyco_hydro_123_N_2"/>
    <property type="match status" value="1"/>
</dbReference>
<evidence type="ECO:0000259" key="1">
    <source>
        <dbReference type="Pfam" id="PF13320"/>
    </source>
</evidence>
<evidence type="ECO:0000259" key="2">
    <source>
        <dbReference type="Pfam" id="PF22680"/>
    </source>
</evidence>
<dbReference type="Proteomes" id="UP001172082">
    <property type="component" value="Unassembled WGS sequence"/>
</dbReference>
<proteinExistence type="predicted"/>